<reference evidence="2 3" key="1">
    <citation type="submission" date="2019-08" db="EMBL/GenBank/DDBJ databases">
        <title>In-depth cultivation of the pig gut microbiome towards novel bacterial diversity and tailored functional studies.</title>
        <authorList>
            <person name="Wylensek D."/>
            <person name="Hitch T.C.A."/>
            <person name="Clavel T."/>
        </authorList>
    </citation>
    <scope>NUCLEOTIDE SEQUENCE [LARGE SCALE GENOMIC DNA]</scope>
    <source>
        <strain evidence="2 3">LKV-178-WT-2A</strain>
    </source>
</reference>
<evidence type="ECO:0000256" key="1">
    <source>
        <dbReference type="SAM" id="SignalP"/>
    </source>
</evidence>
<proteinExistence type="predicted"/>
<evidence type="ECO:0008006" key="4">
    <source>
        <dbReference type="Google" id="ProtNLM"/>
    </source>
</evidence>
<dbReference type="AlphaFoldDB" id="A0A7K0KBQ5"/>
<dbReference type="RefSeq" id="WP_154532889.1">
    <property type="nucleotide sequence ID" value="NZ_VUNG01000002.1"/>
</dbReference>
<evidence type="ECO:0000313" key="2">
    <source>
        <dbReference type="EMBL" id="MST83356.1"/>
    </source>
</evidence>
<comment type="caution">
    <text evidence="2">The sequence shown here is derived from an EMBL/GenBank/DDBJ whole genome shotgun (WGS) entry which is preliminary data.</text>
</comment>
<dbReference type="InterPro" id="IPR005077">
    <property type="entry name" value="Peptidase_C11"/>
</dbReference>
<dbReference type="PROSITE" id="PS51257">
    <property type="entry name" value="PROKAR_LIPOPROTEIN"/>
    <property type="match status" value="1"/>
</dbReference>
<name>A0A7K0KBQ5_9BACT</name>
<organism evidence="2 3">
    <name type="scientific">Hallella mizrahii</name>
    <dbReference type="NCBI Taxonomy" id="2606637"/>
    <lineage>
        <taxon>Bacteria</taxon>
        <taxon>Pseudomonadati</taxon>
        <taxon>Bacteroidota</taxon>
        <taxon>Bacteroidia</taxon>
        <taxon>Bacteroidales</taxon>
        <taxon>Prevotellaceae</taxon>
        <taxon>Hallella</taxon>
    </lineage>
</organism>
<sequence>MKHRIFLFLFACVSMLSLVLTSCSDDSVDVNTINKQTILIFMPWSGSQSGVGLYNELKENLDSIESAIVDEKGMNGRVLVFLSKSSQSSSLYEITYENGQIEHHTIKEYTGNEYDTTQGMLQILNDVKANAYALNYAMIIGGHGSGWTFKEDWNNYPFNAKAYGSAAAKGNKAVADGVLPIYSQTRFFGSVSDMNYAFNITDLADAIQQAGMKMQYILFDDCYMANVETAYMLKDATNYLIASTSEVMAMGMPYRELWSNLAKSTPGYEGIINSFHSFYSNYRIYYGNNTKYIIPGGALSAIDCRNLEQLATVMKEINSHYTLADSLRDSVQVLDGFNNHLFYDMGSYVDHVCQNANLKSDFHSALDNVVKYKQATDSVFTNIYYSAYSIPVKTFSGITISDMSLNSVAVKGREKTAWWRRTH</sequence>
<keyword evidence="1" id="KW-0732">Signal</keyword>
<accession>A0A7K0KBQ5</accession>
<dbReference type="PANTHER" id="PTHR37835:SF1">
    <property type="entry name" value="ALPHA-CLOSTRIPAIN"/>
    <property type="match status" value="1"/>
</dbReference>
<dbReference type="PANTHER" id="PTHR37835">
    <property type="entry name" value="ALPHA-CLOSTRIPAIN"/>
    <property type="match status" value="1"/>
</dbReference>
<dbReference type="EMBL" id="VUNG01000002">
    <property type="protein sequence ID" value="MST83356.1"/>
    <property type="molecule type" value="Genomic_DNA"/>
</dbReference>
<feature type="signal peptide" evidence="1">
    <location>
        <begin position="1"/>
        <end position="24"/>
    </location>
</feature>
<evidence type="ECO:0000313" key="3">
    <source>
        <dbReference type="Proteomes" id="UP000438914"/>
    </source>
</evidence>
<dbReference type="Pfam" id="PF03415">
    <property type="entry name" value="Peptidase_C11"/>
    <property type="match status" value="1"/>
</dbReference>
<feature type="chain" id="PRO_5029897516" description="Clostripain family protein" evidence="1">
    <location>
        <begin position="25"/>
        <end position="423"/>
    </location>
</feature>
<dbReference type="Gene3D" id="3.40.50.11970">
    <property type="match status" value="1"/>
</dbReference>
<keyword evidence="3" id="KW-1185">Reference proteome</keyword>
<dbReference type="Proteomes" id="UP000438914">
    <property type="component" value="Unassembled WGS sequence"/>
</dbReference>
<protein>
    <recommendedName>
        <fullName evidence="4">Clostripain family protein</fullName>
    </recommendedName>
</protein>
<gene>
    <name evidence="2" type="ORF">FYJ73_01415</name>
</gene>